<evidence type="ECO:0000256" key="1">
    <source>
        <dbReference type="SAM" id="Coils"/>
    </source>
</evidence>
<proteinExistence type="predicted"/>
<dbReference type="RefSeq" id="XP_065667138.1">
    <property type="nucleotide sequence ID" value="XM_065811066.1"/>
</dbReference>
<evidence type="ECO:0000313" key="3">
    <source>
        <dbReference type="Proteomes" id="UP001652625"/>
    </source>
</evidence>
<organism evidence="3 4">
    <name type="scientific">Hydra vulgaris</name>
    <name type="common">Hydra</name>
    <name type="synonym">Hydra attenuata</name>
    <dbReference type="NCBI Taxonomy" id="6087"/>
    <lineage>
        <taxon>Eukaryota</taxon>
        <taxon>Metazoa</taxon>
        <taxon>Cnidaria</taxon>
        <taxon>Hydrozoa</taxon>
        <taxon>Hydroidolina</taxon>
        <taxon>Anthoathecata</taxon>
        <taxon>Aplanulata</taxon>
        <taxon>Hydridae</taxon>
        <taxon>Hydra</taxon>
    </lineage>
</organism>
<feature type="coiled-coil region" evidence="1">
    <location>
        <begin position="14"/>
        <end position="41"/>
    </location>
</feature>
<keyword evidence="3" id="KW-1185">Reference proteome</keyword>
<dbReference type="Proteomes" id="UP001652625">
    <property type="component" value="Chromosome 11"/>
</dbReference>
<sequence>MDSLISSQPINEDVSNIESIRKNLEASIDKLKKAKDVEEYQSQCTVLSLLLGSLDNIHMSLGNLRVTQIGKYITKLESRLPPHLSIQAKNLNNKWRDVVLEYRQLVKRNLATRIKSGENMIKNALQKNPEPRTSLLATELNTVQKLNQKQESTNLLQDTDVIIVRNPNQIKSKITIPELHTEHQNCCKIFSESDVNDIKIVMSNTIDKINIIESDVANIKKVILDLNSKLYNIFEKFDKSTISQQTNVLSLDANLNLNTDCLEVPTSKTNHNIQYIPPGIDLNNKGWNYNYKNKDFLIPSNSKLEIFGEKFDKLNGHSLSNQKTFNDIKQVAFNKEINNLKDCPDKINLKNNEIDCDRVNCPENVNKIVIKIEDDEDPINEISSLNNACEISKTTYNPFSNKSLSSVPPQSFSTQNGIFNQSLINKSMSVILSPSFTSISSKTLPHTVSSTHQTLSNSPLPSLEKKYSKENNCRSIQLTSPLPLYGSHSSKLNQCNKILSSSKFMATEKSMSNVFKVPTTIMHPVIKSANTEVILKTAAPLQEANDVLLDGNLSIQDVELEPFLSFSQAVDNMGDELGSEDRSYLLNNAKKNRGTWNKICKSNEGMRYALLVKSKGKMKAVHKASLGKDAIHRIVKKKIRKMNKNFS</sequence>
<dbReference type="InterPro" id="IPR017923">
    <property type="entry name" value="TFIIS_N"/>
</dbReference>
<dbReference type="Gene3D" id="1.20.930.10">
    <property type="entry name" value="Conserved domain common to transcription factors TFIIS, elongin A, CRSP70"/>
    <property type="match status" value="1"/>
</dbReference>
<evidence type="ECO:0000313" key="4">
    <source>
        <dbReference type="RefSeq" id="XP_065667138.1"/>
    </source>
</evidence>
<gene>
    <name evidence="4" type="primary">LOC105844411</name>
</gene>
<dbReference type="InterPro" id="IPR035441">
    <property type="entry name" value="TFIIS/LEDGF_dom_sf"/>
</dbReference>
<name>A0ABM4CYU2_HYDVU</name>
<accession>A0ABM4CYU2</accession>
<keyword evidence="1" id="KW-0175">Coiled coil</keyword>
<protein>
    <submittedName>
        <fullName evidence="4">Uncharacterized protein LOC105844411 isoform X2</fullName>
    </submittedName>
</protein>
<dbReference type="Pfam" id="PF08711">
    <property type="entry name" value="Med26"/>
    <property type="match status" value="1"/>
</dbReference>
<dbReference type="GeneID" id="105844411"/>
<reference evidence="4" key="1">
    <citation type="submission" date="2025-08" db="UniProtKB">
        <authorList>
            <consortium name="RefSeq"/>
        </authorList>
    </citation>
    <scope>IDENTIFICATION</scope>
</reference>
<evidence type="ECO:0000259" key="2">
    <source>
        <dbReference type="Pfam" id="PF08711"/>
    </source>
</evidence>
<dbReference type="SUPFAM" id="SSF47676">
    <property type="entry name" value="Conserved domain common to transcription factors TFIIS, elongin A, CRSP70"/>
    <property type="match status" value="1"/>
</dbReference>
<feature type="domain" description="TFIIS N-terminal" evidence="2">
    <location>
        <begin position="50"/>
        <end position="99"/>
    </location>
</feature>